<dbReference type="Proteomes" id="UP000322499">
    <property type="component" value="Unassembled WGS sequence"/>
</dbReference>
<evidence type="ECO:0000313" key="2">
    <source>
        <dbReference type="Proteomes" id="UP000322499"/>
    </source>
</evidence>
<dbReference type="AlphaFoldDB" id="A0A5S5CZI6"/>
<dbReference type="Gene3D" id="1.20.120.450">
    <property type="entry name" value="dinb family like domain"/>
    <property type="match status" value="1"/>
</dbReference>
<evidence type="ECO:0000313" key="1">
    <source>
        <dbReference type="EMBL" id="TYP89170.1"/>
    </source>
</evidence>
<dbReference type="InterPro" id="IPR007061">
    <property type="entry name" value="MST-like"/>
</dbReference>
<protein>
    <submittedName>
        <fullName evidence="1">Uncharacterized protein DUF664</fullName>
    </submittedName>
</protein>
<name>A0A5S5CZI6_9ACTN</name>
<sequence>MIDGARNVGAPWQGAGMTDARTSLRSYLQQGRDTLLWKMDGLSEYDVRRPLTPTGTNLLGLVKHLTFVELGYFGPVFGRPAPGIEAWFDEDAGPNSDMWATSAERRADLVAGYRAAWARSDATIAALALDAAGRVPWWGDGGADVTLNRVIVHVIAETHRHAGHADIVRELIDGSVGFDSVGDNLPEQDDRWWREYRDRLEQVARQAAGPEHPEPGEQPRG</sequence>
<dbReference type="SUPFAM" id="SSF109854">
    <property type="entry name" value="DinB/YfiT-like putative metalloenzymes"/>
    <property type="match status" value="1"/>
</dbReference>
<dbReference type="EMBL" id="VNHW01000003">
    <property type="protein sequence ID" value="TYP89170.1"/>
    <property type="molecule type" value="Genomic_DNA"/>
</dbReference>
<proteinExistence type="predicted"/>
<reference evidence="1 2" key="1">
    <citation type="submission" date="2019-07" db="EMBL/GenBank/DDBJ databases">
        <title>Genomic Encyclopedia of Archaeal and Bacterial Type Strains, Phase II (KMG-II): from individual species to whole genera.</title>
        <authorList>
            <person name="Goeker M."/>
        </authorList>
    </citation>
    <scope>NUCLEOTIDE SEQUENCE [LARGE SCALE GENOMIC DNA]</scope>
    <source>
        <strain evidence="1 2">DSM 46842</strain>
    </source>
</reference>
<dbReference type="Pfam" id="PF04978">
    <property type="entry name" value="MST"/>
    <property type="match status" value="1"/>
</dbReference>
<gene>
    <name evidence="1" type="ORF">BD833_103327</name>
</gene>
<comment type="caution">
    <text evidence="1">The sequence shown here is derived from an EMBL/GenBank/DDBJ whole genome shotgun (WGS) entry which is preliminary data.</text>
</comment>
<keyword evidence="2" id="KW-1185">Reference proteome</keyword>
<dbReference type="InterPro" id="IPR034660">
    <property type="entry name" value="DinB/YfiT-like"/>
</dbReference>
<accession>A0A5S5CZI6</accession>
<organism evidence="1 2">
    <name type="scientific">Blastococcus xanthinilyticus</name>
    <dbReference type="NCBI Taxonomy" id="1564164"/>
    <lineage>
        <taxon>Bacteria</taxon>
        <taxon>Bacillati</taxon>
        <taxon>Actinomycetota</taxon>
        <taxon>Actinomycetes</taxon>
        <taxon>Geodermatophilales</taxon>
        <taxon>Geodermatophilaceae</taxon>
        <taxon>Blastococcus</taxon>
    </lineage>
</organism>